<feature type="transmembrane region" description="Helical" evidence="6">
    <location>
        <begin position="253"/>
        <end position="275"/>
    </location>
</feature>
<evidence type="ECO:0000256" key="4">
    <source>
        <dbReference type="ARBA" id="ARBA00023136"/>
    </source>
</evidence>
<dbReference type="InterPro" id="IPR011701">
    <property type="entry name" value="MFS"/>
</dbReference>
<keyword evidence="3 6" id="KW-1133">Transmembrane helix</keyword>
<dbReference type="Proteomes" id="UP000011777">
    <property type="component" value="Unassembled WGS sequence"/>
</dbReference>
<dbReference type="PROSITE" id="PS50850">
    <property type="entry name" value="MFS"/>
    <property type="match status" value="1"/>
</dbReference>
<reference evidence="8 9" key="1">
    <citation type="submission" date="2013-02" db="EMBL/GenBank/DDBJ databases">
        <title>Genome sequence of Candida maltosa Xu316, a potential industrial strain for xylitol and ethanol production.</title>
        <authorList>
            <person name="Yu J."/>
            <person name="Wang Q."/>
            <person name="Geng X."/>
            <person name="Bao W."/>
            <person name="He P."/>
            <person name="Cai J."/>
        </authorList>
    </citation>
    <scope>NUCLEOTIDE SEQUENCE [LARGE SCALE GENOMIC DNA]</scope>
    <source>
        <strain evidence="9">Xu316</strain>
    </source>
</reference>
<dbReference type="OrthoDB" id="3936150at2759"/>
<evidence type="ECO:0000256" key="1">
    <source>
        <dbReference type="ARBA" id="ARBA00004141"/>
    </source>
</evidence>
<keyword evidence="2 6" id="KW-0812">Transmembrane</keyword>
<evidence type="ECO:0000313" key="9">
    <source>
        <dbReference type="Proteomes" id="UP000011777"/>
    </source>
</evidence>
<evidence type="ECO:0000256" key="5">
    <source>
        <dbReference type="SAM" id="MobiDB-lite"/>
    </source>
</evidence>
<dbReference type="GO" id="GO:0022857">
    <property type="term" value="F:transmembrane transporter activity"/>
    <property type="evidence" value="ECO:0007669"/>
    <property type="project" value="InterPro"/>
</dbReference>
<feature type="transmembrane region" description="Helical" evidence="6">
    <location>
        <begin position="314"/>
        <end position="336"/>
    </location>
</feature>
<feature type="transmembrane region" description="Helical" evidence="6">
    <location>
        <begin position="197"/>
        <end position="215"/>
    </location>
</feature>
<feature type="transmembrane region" description="Helical" evidence="6">
    <location>
        <begin position="432"/>
        <end position="452"/>
    </location>
</feature>
<feature type="region of interest" description="Disordered" evidence="5">
    <location>
        <begin position="1"/>
        <end position="23"/>
    </location>
</feature>
<proteinExistence type="predicted"/>
<dbReference type="eggNOG" id="KOG0255">
    <property type="taxonomic scope" value="Eukaryota"/>
</dbReference>
<dbReference type="EMBL" id="AOGT01002079">
    <property type="protein sequence ID" value="EMG46219.1"/>
    <property type="molecule type" value="Genomic_DNA"/>
</dbReference>
<dbReference type="STRING" id="1245528.M3JV07"/>
<organism evidence="8 9">
    <name type="scientific">Candida maltosa (strain Xu316)</name>
    <name type="common">Yeast</name>
    <dbReference type="NCBI Taxonomy" id="1245528"/>
    <lineage>
        <taxon>Eukaryota</taxon>
        <taxon>Fungi</taxon>
        <taxon>Dikarya</taxon>
        <taxon>Ascomycota</taxon>
        <taxon>Saccharomycotina</taxon>
        <taxon>Pichiomycetes</taxon>
        <taxon>Debaryomycetaceae</taxon>
        <taxon>Candida/Lodderomyces clade</taxon>
        <taxon>Candida</taxon>
    </lineage>
</organism>
<feature type="transmembrane region" description="Helical" evidence="6">
    <location>
        <begin position="157"/>
        <end position="177"/>
    </location>
</feature>
<dbReference type="PANTHER" id="PTHR23502">
    <property type="entry name" value="MAJOR FACILITATOR SUPERFAMILY"/>
    <property type="match status" value="1"/>
</dbReference>
<feature type="transmembrane region" description="Helical" evidence="6">
    <location>
        <begin position="393"/>
        <end position="412"/>
    </location>
</feature>
<keyword evidence="4 6" id="KW-0472">Membrane</keyword>
<gene>
    <name evidence="8" type="ORF">G210_3555</name>
</gene>
<dbReference type="Pfam" id="PF07690">
    <property type="entry name" value="MFS_1"/>
    <property type="match status" value="1"/>
</dbReference>
<feature type="transmembrane region" description="Helical" evidence="6">
    <location>
        <begin position="473"/>
        <end position="492"/>
    </location>
</feature>
<dbReference type="AlphaFoldDB" id="M3JV07"/>
<dbReference type="FunFam" id="1.20.1250.20:FF:000011">
    <property type="entry name" value="MFS multidrug transporter, putative"/>
    <property type="match status" value="1"/>
</dbReference>
<evidence type="ECO:0000313" key="8">
    <source>
        <dbReference type="EMBL" id="EMG46219.1"/>
    </source>
</evidence>
<evidence type="ECO:0000256" key="2">
    <source>
        <dbReference type="ARBA" id="ARBA00022692"/>
    </source>
</evidence>
<evidence type="ECO:0000256" key="6">
    <source>
        <dbReference type="SAM" id="Phobius"/>
    </source>
</evidence>
<feature type="domain" description="Major facilitator superfamily (MFS) profile" evidence="7">
    <location>
        <begin position="159"/>
        <end position="593"/>
    </location>
</feature>
<protein>
    <submittedName>
        <fullName evidence="8">Polyamine transporter, putative</fullName>
    </submittedName>
</protein>
<feature type="transmembrane region" description="Helical" evidence="6">
    <location>
        <begin position="498"/>
        <end position="518"/>
    </location>
</feature>
<feature type="compositionally biased region" description="Basic and acidic residues" evidence="5">
    <location>
        <begin position="1"/>
        <end position="14"/>
    </location>
</feature>
<comment type="subcellular location">
    <subcellularLocation>
        <location evidence="1">Membrane</location>
        <topology evidence="1">Multi-pass membrane protein</topology>
    </subcellularLocation>
</comment>
<feature type="transmembrane region" description="Helical" evidence="6">
    <location>
        <begin position="287"/>
        <end position="308"/>
    </location>
</feature>
<sequence>MSKEKQSFDEKFHDVSTSSTHDSNEVLEFTCSNYENQNRSRKNSTSRKSLEVIKKRIIGDSGFETGSEIQDYTVDHIYPDLTNAEIELQRTQTRNTILTKLESQVDDDEKYTETVQDTNVPIAHHGTDFTKIDPELITWNGSEDPEDPRNWPINTKIYLLGFVSLYALVAPMSSSMLSPAMSFISEDFNISSSTVQSMVVSIQILGWAFGPLLIAPLSEHDYIGRKLVLDVSCWMSLFFNLGCSFATNTCQMMIFRFVGGLFGCVPMNVCAGVISDMFDAKSRNVALAGYSLVPLLGPVIAPVISGFIVDHKQWRWTFYVLCMFNGFVAISATFLFKETYSPTLLKRKAKKLRKETGNSNLHTIYEVADGETKLGKIIVCATRPVKLLVTNPMIIGLGSFMAFTYGFMYLLIVTYPRIFMDQYHFSKSVNGLMYIPLGVGFGLGVFVWTYAIGKVYDNLTAKNNGVGKPEFRLPCLIVSAFFVPVGLIWFGWSAQYKLHWIMPGIGSAIFAMGLVCVFQSIQNYLIDMNVKFAASSVAAAALFRSLFGFSFPLFANQMYDGLGYGWANTMCAFIAILLGIPFPILCYMHGERIREWANKKMEADQIRRDKRNLEKLRKKNLGDNIV</sequence>
<evidence type="ECO:0000259" key="7">
    <source>
        <dbReference type="PROSITE" id="PS50850"/>
    </source>
</evidence>
<feature type="transmembrane region" description="Helical" evidence="6">
    <location>
        <begin position="566"/>
        <end position="590"/>
    </location>
</feature>
<dbReference type="Gene3D" id="1.20.1250.20">
    <property type="entry name" value="MFS general substrate transporter like domains"/>
    <property type="match status" value="1"/>
</dbReference>
<accession>M3JV07</accession>
<dbReference type="InterPro" id="IPR036259">
    <property type="entry name" value="MFS_trans_sf"/>
</dbReference>
<feature type="transmembrane region" description="Helical" evidence="6">
    <location>
        <begin position="227"/>
        <end position="247"/>
    </location>
</feature>
<dbReference type="CDD" id="cd17323">
    <property type="entry name" value="MFS_Tpo1_MDR_like"/>
    <property type="match status" value="1"/>
</dbReference>
<comment type="caution">
    <text evidence="8">The sequence shown here is derived from an EMBL/GenBank/DDBJ whole genome shotgun (WGS) entry which is preliminary data.</text>
</comment>
<dbReference type="GO" id="GO:0016020">
    <property type="term" value="C:membrane"/>
    <property type="evidence" value="ECO:0007669"/>
    <property type="project" value="UniProtKB-SubCell"/>
</dbReference>
<feature type="transmembrane region" description="Helical" evidence="6">
    <location>
        <begin position="530"/>
        <end position="554"/>
    </location>
</feature>
<name>M3JV07_CANMX</name>
<dbReference type="SUPFAM" id="SSF103473">
    <property type="entry name" value="MFS general substrate transporter"/>
    <property type="match status" value="1"/>
</dbReference>
<dbReference type="OMA" id="QNTAQMM"/>
<dbReference type="HOGENOM" id="CLU_008455_1_3_1"/>
<dbReference type="PANTHER" id="PTHR23502:SF60">
    <property type="entry name" value="MAJOR FACILITATOR SUPERFAMILY (MFS) PROFILE DOMAIN-CONTAINING PROTEIN-RELATED"/>
    <property type="match status" value="1"/>
</dbReference>
<dbReference type="InterPro" id="IPR020846">
    <property type="entry name" value="MFS_dom"/>
</dbReference>
<keyword evidence="9" id="KW-1185">Reference proteome</keyword>
<evidence type="ECO:0000256" key="3">
    <source>
        <dbReference type="ARBA" id="ARBA00022989"/>
    </source>
</evidence>